<dbReference type="AlphaFoldDB" id="I1PCG6"/>
<reference evidence="1" key="1">
    <citation type="submission" date="2015-06" db="UniProtKB">
        <authorList>
            <consortium name="EnsemblPlants"/>
        </authorList>
    </citation>
    <scope>IDENTIFICATION</scope>
</reference>
<proteinExistence type="predicted"/>
<evidence type="ECO:0000313" key="2">
    <source>
        <dbReference type="Proteomes" id="UP000007306"/>
    </source>
</evidence>
<dbReference type="Gramene" id="ORGLA03G0206200.1">
    <property type="protein sequence ID" value="ORGLA03G0206200.1"/>
    <property type="gene ID" value="ORGLA03G0206200"/>
</dbReference>
<dbReference type="Proteomes" id="UP000007306">
    <property type="component" value="Chromosome 3"/>
</dbReference>
<keyword evidence="2" id="KW-1185">Reference proteome</keyword>
<protein>
    <submittedName>
        <fullName evidence="1">Uncharacterized protein</fullName>
    </submittedName>
</protein>
<reference evidence="1 2" key="2">
    <citation type="submission" date="2018-04" db="EMBL/GenBank/DDBJ databases">
        <title>OglaRS2 (Oryza glaberrima Reference Sequence Version 2).</title>
        <authorList>
            <person name="Zhang J."/>
            <person name="Kudrna D."/>
            <person name="Lee S."/>
            <person name="Talag J."/>
            <person name="Rajasekar S."/>
            <person name="Wing R.A."/>
        </authorList>
    </citation>
    <scope>NUCLEOTIDE SEQUENCE [LARGE SCALE GENOMIC DNA]</scope>
    <source>
        <strain evidence="1 2">cv. IRGC 96717</strain>
    </source>
</reference>
<name>I1PCG6_ORYGL</name>
<sequence>MRSAEEPHPTRRCLLPCSRRAVTKRKERRGLLALPRLLLTRVGWTSGRGRRKGHMRWRRVFLGGEEGAIEGGLEVAAHGPWAAER</sequence>
<dbReference type="HOGENOM" id="CLU_2516353_0_0_1"/>
<accession>I1PCG6</accession>
<dbReference type="EnsemblPlants" id="ORGLA03G0206200.1">
    <property type="protein sequence ID" value="ORGLA03G0206200.1"/>
    <property type="gene ID" value="ORGLA03G0206200"/>
</dbReference>
<organism evidence="1 2">
    <name type="scientific">Oryza glaberrima</name>
    <name type="common">African rice</name>
    <dbReference type="NCBI Taxonomy" id="4538"/>
    <lineage>
        <taxon>Eukaryota</taxon>
        <taxon>Viridiplantae</taxon>
        <taxon>Streptophyta</taxon>
        <taxon>Embryophyta</taxon>
        <taxon>Tracheophyta</taxon>
        <taxon>Spermatophyta</taxon>
        <taxon>Magnoliopsida</taxon>
        <taxon>Liliopsida</taxon>
        <taxon>Poales</taxon>
        <taxon>Poaceae</taxon>
        <taxon>BOP clade</taxon>
        <taxon>Oryzoideae</taxon>
        <taxon>Oryzeae</taxon>
        <taxon>Oryzinae</taxon>
        <taxon>Oryza</taxon>
    </lineage>
</organism>
<evidence type="ECO:0000313" key="1">
    <source>
        <dbReference type="EnsemblPlants" id="ORGLA03G0206200.1"/>
    </source>
</evidence>